<dbReference type="PANTHER" id="PTHR48050">
    <property type="entry name" value="STEROL 3-BETA-GLUCOSYLTRANSFERASE"/>
    <property type="match status" value="1"/>
</dbReference>
<feature type="region of interest" description="Disordered" evidence="3">
    <location>
        <begin position="362"/>
        <end position="384"/>
    </location>
</feature>
<keyword evidence="2 5" id="KW-0808">Transferase</keyword>
<reference evidence="5" key="1">
    <citation type="submission" date="2021-04" db="EMBL/GenBank/DDBJ databases">
        <title>Saccharothrix algeriensis WGS.</title>
        <authorList>
            <person name="Stuskova K."/>
            <person name="Hakalova E."/>
            <person name="Tebbal A.B."/>
            <person name="Eichmeier A."/>
        </authorList>
    </citation>
    <scope>NUCLEOTIDE SEQUENCE</scope>
    <source>
        <strain evidence="5">NRRL B-24137</strain>
    </source>
</reference>
<proteinExistence type="inferred from homology"/>
<dbReference type="Gene3D" id="3.40.50.2000">
    <property type="entry name" value="Glycogen Phosphorylase B"/>
    <property type="match status" value="2"/>
</dbReference>
<feature type="non-terminal residue" evidence="5">
    <location>
        <position position="384"/>
    </location>
</feature>
<evidence type="ECO:0000256" key="2">
    <source>
        <dbReference type="ARBA" id="ARBA00022679"/>
    </source>
</evidence>
<dbReference type="CDD" id="cd03784">
    <property type="entry name" value="GT1_Gtf-like"/>
    <property type="match status" value="1"/>
</dbReference>
<comment type="similarity">
    <text evidence="1">Belongs to the UDP-glycosyltransferase family.</text>
</comment>
<evidence type="ECO:0000313" key="5">
    <source>
        <dbReference type="EMBL" id="QTR04881.1"/>
    </source>
</evidence>
<evidence type="ECO:0000313" key="6">
    <source>
        <dbReference type="Proteomes" id="UP000671828"/>
    </source>
</evidence>
<protein>
    <submittedName>
        <fullName evidence="5">Glycosyl transferase</fullName>
    </submittedName>
</protein>
<dbReference type="InterPro" id="IPR002213">
    <property type="entry name" value="UDP_glucos_trans"/>
</dbReference>
<sequence length="384" mass="40888">MSHIAFLNIPGHGHVNPTLPVVAELVARGHRVTYAVPEGFTAAVEHAGATALGHPTTLPADDREWPTEAAPAMRLFLAEAVAVLPLLAAACADDRPDAVVHDIGAWTGRVLAARWGVPAIQFSPTFVAYEGWEEDMGPINDTPEMKAVHADIGAWLRAQGVTMPVLEYVGHPDRAIVSITRSFQRGDVVADKYAFVGPCLGDRSFQGSWQPPADGRPVLLVSLGSAYTDDPAFYRACLAAFGGSEWHVVVNIGAHVDPAELGDVPAGVELHRRVPQLEILSHAKVFVTHCGMGGTMEALYHGVPMIGVPTIGEQVVNAARVAELGYGRHLPREQVTPEALRAAARELADDPEVAARLAAARAEVRSAGGPPPAARRGERPRRGR</sequence>
<dbReference type="GO" id="GO:0016758">
    <property type="term" value="F:hexosyltransferase activity"/>
    <property type="evidence" value="ECO:0007669"/>
    <property type="project" value="InterPro"/>
</dbReference>
<dbReference type="Pfam" id="PF06722">
    <property type="entry name" value="EryCIII-like_C"/>
    <property type="match status" value="1"/>
</dbReference>
<dbReference type="InterPro" id="IPR050426">
    <property type="entry name" value="Glycosyltransferase_28"/>
</dbReference>
<dbReference type="EMBL" id="CP072788">
    <property type="protein sequence ID" value="QTR04881.1"/>
    <property type="molecule type" value="Genomic_DNA"/>
</dbReference>
<accession>A0A8T8I2P5</accession>
<dbReference type="InterPro" id="IPR006326">
    <property type="entry name" value="UDPGT_MGT-like"/>
</dbReference>
<feature type="domain" description="Erythromycin biosynthesis protein CIII-like C-terminal" evidence="4">
    <location>
        <begin position="239"/>
        <end position="367"/>
    </location>
</feature>
<evidence type="ECO:0000256" key="3">
    <source>
        <dbReference type="SAM" id="MobiDB-lite"/>
    </source>
</evidence>
<dbReference type="PANTHER" id="PTHR48050:SF13">
    <property type="entry name" value="STEROL 3-BETA-GLUCOSYLTRANSFERASE UGT80A2"/>
    <property type="match status" value="1"/>
</dbReference>
<dbReference type="InterPro" id="IPR010610">
    <property type="entry name" value="EryCIII-like_C"/>
</dbReference>
<dbReference type="Proteomes" id="UP000671828">
    <property type="component" value="Chromosome"/>
</dbReference>
<name>A0A8T8I2P5_9PSEU</name>
<gene>
    <name evidence="5" type="ORF">J7S33_08935</name>
</gene>
<dbReference type="AlphaFoldDB" id="A0A8T8I2P5"/>
<dbReference type="GO" id="GO:0017000">
    <property type="term" value="P:antibiotic biosynthetic process"/>
    <property type="evidence" value="ECO:0007669"/>
    <property type="project" value="UniProtKB-ARBA"/>
</dbReference>
<dbReference type="NCBIfam" id="TIGR01426">
    <property type="entry name" value="MGT"/>
    <property type="match status" value="1"/>
</dbReference>
<evidence type="ECO:0000256" key="1">
    <source>
        <dbReference type="ARBA" id="ARBA00009995"/>
    </source>
</evidence>
<dbReference type="GO" id="GO:0008194">
    <property type="term" value="F:UDP-glycosyltransferase activity"/>
    <property type="evidence" value="ECO:0007669"/>
    <property type="project" value="InterPro"/>
</dbReference>
<evidence type="ECO:0000259" key="4">
    <source>
        <dbReference type="Pfam" id="PF06722"/>
    </source>
</evidence>
<dbReference type="FunFam" id="3.40.50.2000:FF:000072">
    <property type="entry name" value="Glycosyl transferase"/>
    <property type="match status" value="1"/>
</dbReference>
<organism evidence="5 6">
    <name type="scientific">Saccharothrix algeriensis</name>
    <dbReference type="NCBI Taxonomy" id="173560"/>
    <lineage>
        <taxon>Bacteria</taxon>
        <taxon>Bacillati</taxon>
        <taxon>Actinomycetota</taxon>
        <taxon>Actinomycetes</taxon>
        <taxon>Pseudonocardiales</taxon>
        <taxon>Pseudonocardiaceae</taxon>
        <taxon>Saccharothrix</taxon>
    </lineage>
</organism>
<dbReference type="SUPFAM" id="SSF53756">
    <property type="entry name" value="UDP-Glycosyltransferase/glycogen phosphorylase"/>
    <property type="match status" value="1"/>
</dbReference>